<gene>
    <name evidence="1" type="ORF">FBU59_001439</name>
</gene>
<dbReference type="Proteomes" id="UP001150603">
    <property type="component" value="Unassembled WGS sequence"/>
</dbReference>
<sequence>MASKTEAAKVKAIADTLRKQIFIGVEATAAQENAAKASSGGQQPRRERLLNVLSVMERDNVKSTSTAKPRIFCITVKRNRKLRLHKVKMNGNIAVISKTWGVDDVKTIEFREPTRFSLHLNHKYDLTSADATLVEGFVQMLVSFCNKYSAKPPKYINTVSGGPGGPVPAGGMGSNRPKTAYGKNVQQQVPGSSPHTPQLDANALARQQAQGANGDISARGGSRMPQQQQQQQPQARQHHNRMPSEQSAVMRRMTKYVADHGGDVSALVPMGAQAADNMPDNMMDTIGFEDDGDDAEELLLDEAFMLSADELVGDFGWRANIDAAQLESRLLGELHKLESENVLDMLEADKQVPKIVKELDQAIAHLEEMDEMLRFYSLELESMDDDVRKIQLENENLKIEEENQQRLLVELEKILKTITLSEEELQTLRNESLETTSGIERVERVAASLKRMLGTTPSGNLGGLEATHEKLKKYEFYSSNFSTRVYDYLKVMFQFKVDGVVNDKSRLGVRGIRLLSGPDLVHKEVIKYVGLTLWLKEAKPSADKDLQGLYLQCMNQLYTRQTKELVDSCRPYFFRYRHDVSAGGVNPIAEFSFSTNVGAVSGAPSTASNRRLSLDGISGAAHMALAGVSKSGSETSTAGTMGVTPSGEMQPAEAFSKALKNVVANVIAEQNFVSDLFHYVPAAHIRAARRGQANAAAALTGGSSDIDDIQVKVGECITFYNWVTQNVRPIGHWDAPRTKLDSKGVVSSTVHFGTVKEVKSMLDLLFGNLVSQVDSMVDMGTRFDPSQAIGMLEVVCQVLNLCRGSDQGFLLNILEKCHDKLEMIFQNFISEQARAIEATKF</sequence>
<keyword evidence="2" id="KW-1185">Reference proteome</keyword>
<accession>A0ACC1JEB0</accession>
<name>A0ACC1JEB0_9FUNG</name>
<evidence type="ECO:0000313" key="1">
    <source>
        <dbReference type="EMBL" id="KAJ1948773.1"/>
    </source>
</evidence>
<protein>
    <submittedName>
        <fullName evidence="1">Uncharacterized protein</fullName>
    </submittedName>
</protein>
<dbReference type="EMBL" id="JANBPW010000634">
    <property type="protein sequence ID" value="KAJ1948773.1"/>
    <property type="molecule type" value="Genomic_DNA"/>
</dbReference>
<feature type="non-terminal residue" evidence="1">
    <location>
        <position position="841"/>
    </location>
</feature>
<reference evidence="1" key="1">
    <citation type="submission" date="2022-07" db="EMBL/GenBank/DDBJ databases">
        <title>Phylogenomic reconstructions and comparative analyses of Kickxellomycotina fungi.</title>
        <authorList>
            <person name="Reynolds N.K."/>
            <person name="Stajich J.E."/>
            <person name="Barry K."/>
            <person name="Grigoriev I.V."/>
            <person name="Crous P."/>
            <person name="Smith M.E."/>
        </authorList>
    </citation>
    <scope>NUCLEOTIDE SEQUENCE</scope>
    <source>
        <strain evidence="1">NRRL 5244</strain>
    </source>
</reference>
<comment type="caution">
    <text evidence="1">The sequence shown here is derived from an EMBL/GenBank/DDBJ whole genome shotgun (WGS) entry which is preliminary data.</text>
</comment>
<organism evidence="1 2">
    <name type="scientific">Linderina macrospora</name>
    <dbReference type="NCBI Taxonomy" id="4868"/>
    <lineage>
        <taxon>Eukaryota</taxon>
        <taxon>Fungi</taxon>
        <taxon>Fungi incertae sedis</taxon>
        <taxon>Zoopagomycota</taxon>
        <taxon>Kickxellomycotina</taxon>
        <taxon>Kickxellomycetes</taxon>
        <taxon>Kickxellales</taxon>
        <taxon>Kickxellaceae</taxon>
        <taxon>Linderina</taxon>
    </lineage>
</organism>
<evidence type="ECO:0000313" key="2">
    <source>
        <dbReference type="Proteomes" id="UP001150603"/>
    </source>
</evidence>
<proteinExistence type="predicted"/>